<dbReference type="AlphaFoldDB" id="A0ABD0N968"/>
<feature type="non-terminal residue" evidence="2">
    <location>
        <position position="188"/>
    </location>
</feature>
<dbReference type="EMBL" id="JAMKFB020000024">
    <property type="protein sequence ID" value="KAL0157431.1"/>
    <property type="molecule type" value="Genomic_DNA"/>
</dbReference>
<feature type="region of interest" description="Disordered" evidence="1">
    <location>
        <begin position="1"/>
        <end position="33"/>
    </location>
</feature>
<sequence length="188" mass="19982">STGLSRPSGSALFSHRPAIATPPAAPRRSVPPAPLGSSLQLHLSPLSLRLRRGPPDFCLGHLSHGLLLGPPDPRVAWTRRHSISASGSTSTCSLAIPSPWLFPPSALPWAAILAVAWALLGSSCSGSLLSPPWLLPPSDLPWTLLSPPWLLPPSSPPWTFPSSTRAYADFLLPSHVHSFVHLLSPLRP</sequence>
<organism evidence="2 3">
    <name type="scientific">Cirrhinus mrigala</name>
    <name type="common">Mrigala</name>
    <dbReference type="NCBI Taxonomy" id="683832"/>
    <lineage>
        <taxon>Eukaryota</taxon>
        <taxon>Metazoa</taxon>
        <taxon>Chordata</taxon>
        <taxon>Craniata</taxon>
        <taxon>Vertebrata</taxon>
        <taxon>Euteleostomi</taxon>
        <taxon>Actinopterygii</taxon>
        <taxon>Neopterygii</taxon>
        <taxon>Teleostei</taxon>
        <taxon>Ostariophysi</taxon>
        <taxon>Cypriniformes</taxon>
        <taxon>Cyprinidae</taxon>
        <taxon>Labeoninae</taxon>
        <taxon>Labeonini</taxon>
        <taxon>Cirrhinus</taxon>
    </lineage>
</organism>
<name>A0ABD0N968_CIRMR</name>
<dbReference type="Proteomes" id="UP001529510">
    <property type="component" value="Unassembled WGS sequence"/>
</dbReference>
<evidence type="ECO:0000313" key="2">
    <source>
        <dbReference type="EMBL" id="KAL0157431.1"/>
    </source>
</evidence>
<comment type="caution">
    <text evidence="2">The sequence shown here is derived from an EMBL/GenBank/DDBJ whole genome shotgun (WGS) entry which is preliminary data.</text>
</comment>
<accession>A0ABD0N968</accession>
<keyword evidence="3" id="KW-1185">Reference proteome</keyword>
<evidence type="ECO:0000256" key="1">
    <source>
        <dbReference type="SAM" id="MobiDB-lite"/>
    </source>
</evidence>
<gene>
    <name evidence="2" type="ORF">M9458_048677</name>
</gene>
<feature type="compositionally biased region" description="Pro residues" evidence="1">
    <location>
        <begin position="23"/>
        <end position="33"/>
    </location>
</feature>
<feature type="non-terminal residue" evidence="2">
    <location>
        <position position="1"/>
    </location>
</feature>
<protein>
    <submittedName>
        <fullName evidence="2">Uncharacterized protein</fullName>
    </submittedName>
</protein>
<evidence type="ECO:0000313" key="3">
    <source>
        <dbReference type="Proteomes" id="UP001529510"/>
    </source>
</evidence>
<proteinExistence type="predicted"/>
<reference evidence="2 3" key="1">
    <citation type="submission" date="2024-05" db="EMBL/GenBank/DDBJ databases">
        <title>Genome sequencing and assembly of Indian major carp, Cirrhinus mrigala (Hamilton, 1822).</title>
        <authorList>
            <person name="Mohindra V."/>
            <person name="Chowdhury L.M."/>
            <person name="Lal K."/>
            <person name="Jena J.K."/>
        </authorList>
    </citation>
    <scope>NUCLEOTIDE SEQUENCE [LARGE SCALE GENOMIC DNA]</scope>
    <source>
        <strain evidence="2">CM1030</strain>
        <tissue evidence="2">Blood</tissue>
    </source>
</reference>